<evidence type="ECO:0000256" key="6">
    <source>
        <dbReference type="SAM" id="Phobius"/>
    </source>
</evidence>
<keyword evidence="3 6" id="KW-0812">Transmembrane</keyword>
<dbReference type="EMBL" id="CP003914">
    <property type="protein sequence ID" value="AFX74597.1"/>
    <property type="molecule type" value="Genomic_DNA"/>
</dbReference>
<sequence length="96" mass="10601">MKIINFAETQVTQNVVNEAGGVSLGGWIGIVFAVGIILFITGGIIALFVSRRMFEKQIKNNPPINEKMIKAMYMQMGKKPSESQIKAVMRSVKNAK</sequence>
<dbReference type="GO" id="GO:0016020">
    <property type="term" value="C:membrane"/>
    <property type="evidence" value="ECO:0007669"/>
    <property type="project" value="UniProtKB-SubCell"/>
</dbReference>
<organism evidence="7 8">
    <name type="scientific">Mesomycoplasma hyorhinis SK76</name>
    <dbReference type="NCBI Taxonomy" id="1118964"/>
    <lineage>
        <taxon>Bacteria</taxon>
        <taxon>Bacillati</taxon>
        <taxon>Mycoplasmatota</taxon>
        <taxon>Mycoplasmoidales</taxon>
        <taxon>Metamycoplasmataceae</taxon>
        <taxon>Mesomycoplasma</taxon>
    </lineage>
</organism>
<dbReference type="RefSeq" id="WP_013302415.1">
    <property type="nucleotide sequence ID" value="NC_019552.1"/>
</dbReference>
<keyword evidence="4 6" id="KW-1133">Transmembrane helix</keyword>
<evidence type="ECO:0000256" key="5">
    <source>
        <dbReference type="ARBA" id="ARBA00023136"/>
    </source>
</evidence>
<dbReference type="GeneID" id="93248779"/>
<accession>A0AAI8ANA7</accession>
<gene>
    <name evidence="7" type="ORF">MOS_694</name>
</gene>
<comment type="subcellular location">
    <subcellularLocation>
        <location evidence="1">Membrane</location>
        <topology evidence="1">Single-pass membrane protein</topology>
    </subcellularLocation>
</comment>
<proteinExistence type="inferred from homology"/>
<comment type="similarity">
    <text evidence="2">Belongs to the UPF0154 family.</text>
</comment>
<evidence type="ECO:0000256" key="4">
    <source>
        <dbReference type="ARBA" id="ARBA00022989"/>
    </source>
</evidence>
<evidence type="ECO:0000256" key="1">
    <source>
        <dbReference type="ARBA" id="ARBA00004167"/>
    </source>
</evidence>
<reference evidence="7 8" key="1">
    <citation type="journal article" date="2013" name="Genome Announc.">
        <title>Complete Genome Sequence of Mycoplasma hyorhinis Strain SK76.</title>
        <authorList>
            <person name="Goodison S."/>
            <person name="Urquidi V."/>
            <person name="Kumar D."/>
            <person name="Reyes L."/>
            <person name="Rosser C.J."/>
        </authorList>
    </citation>
    <scope>NUCLEOTIDE SEQUENCE [LARGE SCALE GENOMIC DNA]</scope>
    <source>
        <strain evidence="7 8">SK76</strain>
    </source>
</reference>
<dbReference type="Pfam" id="PF03672">
    <property type="entry name" value="UPF0154"/>
    <property type="match status" value="1"/>
</dbReference>
<feature type="transmembrane region" description="Helical" evidence="6">
    <location>
        <begin position="24"/>
        <end position="49"/>
    </location>
</feature>
<keyword evidence="5 6" id="KW-0472">Membrane</keyword>
<evidence type="ECO:0000256" key="2">
    <source>
        <dbReference type="ARBA" id="ARBA00006694"/>
    </source>
</evidence>
<dbReference type="InterPro" id="IPR005359">
    <property type="entry name" value="UPF0154"/>
</dbReference>
<evidence type="ECO:0000313" key="7">
    <source>
        <dbReference type="EMBL" id="AFX74597.1"/>
    </source>
</evidence>
<dbReference type="Proteomes" id="UP000009399">
    <property type="component" value="Chromosome"/>
</dbReference>
<evidence type="ECO:0000256" key="3">
    <source>
        <dbReference type="ARBA" id="ARBA00022692"/>
    </source>
</evidence>
<dbReference type="AlphaFoldDB" id="A0AAI8ANA7"/>
<evidence type="ECO:0000313" key="8">
    <source>
        <dbReference type="Proteomes" id="UP000009399"/>
    </source>
</evidence>
<protein>
    <submittedName>
        <fullName evidence="7">Uncharacterized protein</fullName>
    </submittedName>
</protein>
<name>A0AAI8ANA7_MESHY</name>
<dbReference type="KEGG" id="mhs:MOS_694"/>